<keyword evidence="5" id="KW-0812">Transmembrane</keyword>
<keyword evidence="5" id="KW-0472">Membrane</keyword>
<dbReference type="InterPro" id="IPR001534">
    <property type="entry name" value="Transthyretin-like"/>
</dbReference>
<reference evidence="7" key="1">
    <citation type="submission" date="2017-02" db="UniProtKB">
        <authorList>
            <consortium name="WormBaseParasite"/>
        </authorList>
    </citation>
    <scope>IDENTIFICATION</scope>
</reference>
<protein>
    <submittedName>
        <fullName evidence="7">Transthyretin-like family protein</fullName>
    </submittedName>
</protein>
<feature type="transmembrane region" description="Helical" evidence="5">
    <location>
        <begin position="6"/>
        <end position="26"/>
    </location>
</feature>
<evidence type="ECO:0000313" key="7">
    <source>
        <dbReference type="WBParaSite" id="PTRK_0000793000.1"/>
    </source>
</evidence>
<accession>A0A0N4ZJ18</accession>
<evidence type="ECO:0000256" key="2">
    <source>
        <dbReference type="ARBA" id="ARBA00010112"/>
    </source>
</evidence>
<sequence length="144" mass="15944">MIWKSIILILTIISCTILGAGFIGRLQSAGARGILKCNGSPMRGVKVKLYDVDTFDIDDFMAETKTDSNGHFELQGSHKEITTIDPKLNIYHKCGTTLGICARKFSIKIPDRFVSSGNRVERWYDAGVLELAGKYPGESRDCIN</sequence>
<organism evidence="6 7">
    <name type="scientific">Parastrongyloides trichosuri</name>
    <name type="common">Possum-specific nematode worm</name>
    <dbReference type="NCBI Taxonomy" id="131310"/>
    <lineage>
        <taxon>Eukaryota</taxon>
        <taxon>Metazoa</taxon>
        <taxon>Ecdysozoa</taxon>
        <taxon>Nematoda</taxon>
        <taxon>Chromadorea</taxon>
        <taxon>Rhabditida</taxon>
        <taxon>Tylenchina</taxon>
        <taxon>Panagrolaimomorpha</taxon>
        <taxon>Strongyloidoidea</taxon>
        <taxon>Strongyloididae</taxon>
        <taxon>Parastrongyloides</taxon>
    </lineage>
</organism>
<comment type="subcellular location">
    <subcellularLocation>
        <location evidence="1">Secreted</location>
    </subcellularLocation>
</comment>
<evidence type="ECO:0000256" key="1">
    <source>
        <dbReference type="ARBA" id="ARBA00004613"/>
    </source>
</evidence>
<proteinExistence type="inferred from homology"/>
<keyword evidence="6" id="KW-1185">Reference proteome</keyword>
<dbReference type="GO" id="GO:0005576">
    <property type="term" value="C:extracellular region"/>
    <property type="evidence" value="ECO:0007669"/>
    <property type="project" value="UniProtKB-SubCell"/>
</dbReference>
<dbReference type="PROSITE" id="PS51257">
    <property type="entry name" value="PROKAR_LIPOPROTEIN"/>
    <property type="match status" value="1"/>
</dbReference>
<comment type="similarity">
    <text evidence="2">Belongs to the nematode transthyretin-like family.</text>
</comment>
<evidence type="ECO:0000256" key="4">
    <source>
        <dbReference type="ARBA" id="ARBA00022729"/>
    </source>
</evidence>
<evidence type="ECO:0000256" key="5">
    <source>
        <dbReference type="SAM" id="Phobius"/>
    </source>
</evidence>
<dbReference type="PANTHER" id="PTHR21700:SF3">
    <property type="entry name" value="TRANSTHYRETIN-LIKE PROTEIN 5"/>
    <property type="match status" value="1"/>
</dbReference>
<dbReference type="Proteomes" id="UP000038045">
    <property type="component" value="Unplaced"/>
</dbReference>
<evidence type="ECO:0000313" key="6">
    <source>
        <dbReference type="Proteomes" id="UP000038045"/>
    </source>
</evidence>
<dbReference type="PANTHER" id="PTHR21700">
    <property type="entry name" value="TRANSTHYRETIN-LIKE FAMILY PROTEIN-RELATED"/>
    <property type="match status" value="1"/>
</dbReference>
<dbReference type="Pfam" id="PF01060">
    <property type="entry name" value="TTR-52"/>
    <property type="match status" value="1"/>
</dbReference>
<dbReference type="AlphaFoldDB" id="A0A0N4ZJ18"/>
<name>A0A0N4ZJ18_PARTI</name>
<dbReference type="WBParaSite" id="PTRK_0000793000.1">
    <property type="protein sequence ID" value="PTRK_0000793000.1"/>
    <property type="gene ID" value="PTRK_0000793000"/>
</dbReference>
<dbReference type="InterPro" id="IPR038479">
    <property type="entry name" value="Transthyretin-like_sf"/>
</dbReference>
<keyword evidence="5" id="KW-1133">Transmembrane helix</keyword>
<evidence type="ECO:0000256" key="3">
    <source>
        <dbReference type="ARBA" id="ARBA00022525"/>
    </source>
</evidence>
<keyword evidence="3" id="KW-0964">Secreted</keyword>
<dbReference type="Gene3D" id="2.60.40.3330">
    <property type="match status" value="1"/>
</dbReference>
<keyword evidence="4" id="KW-0732">Signal</keyword>
<dbReference type="GO" id="GO:0009986">
    <property type="term" value="C:cell surface"/>
    <property type="evidence" value="ECO:0007669"/>
    <property type="project" value="InterPro"/>
</dbReference>